<evidence type="ECO:0000256" key="5">
    <source>
        <dbReference type="ARBA" id="ARBA00022692"/>
    </source>
</evidence>
<keyword evidence="11" id="KW-1185">Reference proteome</keyword>
<dbReference type="GO" id="GO:0016763">
    <property type="term" value="F:pentosyltransferase activity"/>
    <property type="evidence" value="ECO:0007669"/>
    <property type="project" value="TreeGrafter"/>
</dbReference>
<feature type="transmembrane region" description="Helical" evidence="8">
    <location>
        <begin position="204"/>
        <end position="232"/>
    </location>
</feature>
<dbReference type="EMBL" id="JACDQQ010002098">
    <property type="protein sequence ID" value="MBA0087624.1"/>
    <property type="molecule type" value="Genomic_DNA"/>
</dbReference>
<dbReference type="GO" id="GO:0009103">
    <property type="term" value="P:lipopolysaccharide biosynthetic process"/>
    <property type="evidence" value="ECO:0007669"/>
    <property type="project" value="UniProtKB-ARBA"/>
</dbReference>
<feature type="transmembrane region" description="Helical" evidence="8">
    <location>
        <begin position="182"/>
        <end position="198"/>
    </location>
</feature>
<keyword evidence="5 8" id="KW-0812">Transmembrane</keyword>
<feature type="transmembrane region" description="Helical" evidence="8">
    <location>
        <begin position="244"/>
        <end position="262"/>
    </location>
</feature>
<evidence type="ECO:0000256" key="6">
    <source>
        <dbReference type="ARBA" id="ARBA00022989"/>
    </source>
</evidence>
<feature type="transmembrane region" description="Helical" evidence="8">
    <location>
        <begin position="345"/>
        <end position="366"/>
    </location>
</feature>
<sequence length="558" mass="61909">MKLFPENLLRLRELAAAVREKKERRRRGALSKGIQGRSTVTADLSPQRLYECSRQLSLSGWVYALAVVAGLCHFVFSGRYGYFRDELYYAACGEHLAWGYIDHAPLVALIARVSRATLGDSLFALRFFPALAAAAKVCLSGWMARELNGGRFAQLLAALTTLVAPIYLTMDSFLSMNSFEPVFWMACAAILLRILNGGDERLWLLFGVVAGVGALNKHSMLFFGSGVVAGMLLTAARREFAKRWVWLAGALALLIFAPNLLWEIRHGWPTIALLRVVIATKYSHVTPWEYVWQQLLLTHPLAAPIWLAGLWYLLFDAAGKKYAALGLAYLIVLAEFIALHGKSYYLAPAYLMLFAAGAVCIETRVLPHTGMWLKPVTVTLLIIGGLVAAPLAMPILPVEYAVKYCRLWDVEAVHVENVPLGDLPQFFGDMYGWPDQVHALAQVFNALPVQDREKCALLAYNYGEAGAIDYLGPALGLPKALSGHNQYALWGPGGYSGDVVIAIGFSQEQLREIFDEVNPAMRVTSQYAIPEEANLIIYLCRKPRKKLPDMWAKLQWLG</sequence>
<keyword evidence="4" id="KW-0808">Transferase</keyword>
<protein>
    <submittedName>
        <fullName evidence="10">Glycosyltransferase family 39 protein</fullName>
    </submittedName>
</protein>
<evidence type="ECO:0000256" key="7">
    <source>
        <dbReference type="ARBA" id="ARBA00023136"/>
    </source>
</evidence>
<name>A0A7V8NU90_9BACT</name>
<evidence type="ECO:0000256" key="4">
    <source>
        <dbReference type="ARBA" id="ARBA00022679"/>
    </source>
</evidence>
<feature type="transmembrane region" description="Helical" evidence="8">
    <location>
        <begin position="322"/>
        <end position="339"/>
    </location>
</feature>
<feature type="domain" description="Glycosyltransferase RgtA/B/C/D-like" evidence="9">
    <location>
        <begin position="102"/>
        <end position="262"/>
    </location>
</feature>
<gene>
    <name evidence="10" type="ORF">HRJ53_21780</name>
</gene>
<dbReference type="AlphaFoldDB" id="A0A7V8NU90"/>
<evidence type="ECO:0000256" key="1">
    <source>
        <dbReference type="ARBA" id="ARBA00004651"/>
    </source>
</evidence>
<keyword evidence="2" id="KW-1003">Cell membrane</keyword>
<dbReference type="PANTHER" id="PTHR33908">
    <property type="entry name" value="MANNOSYLTRANSFERASE YKCB-RELATED"/>
    <property type="match status" value="1"/>
</dbReference>
<evidence type="ECO:0000313" key="10">
    <source>
        <dbReference type="EMBL" id="MBA0087624.1"/>
    </source>
</evidence>
<proteinExistence type="predicted"/>
<evidence type="ECO:0000259" key="9">
    <source>
        <dbReference type="Pfam" id="PF13231"/>
    </source>
</evidence>
<dbReference type="InterPro" id="IPR050297">
    <property type="entry name" value="LipidA_mod_glycosyltrf_83"/>
</dbReference>
<feature type="transmembrane region" description="Helical" evidence="8">
    <location>
        <begin position="56"/>
        <end position="76"/>
    </location>
</feature>
<keyword evidence="6 8" id="KW-1133">Transmembrane helix</keyword>
<evidence type="ECO:0000256" key="3">
    <source>
        <dbReference type="ARBA" id="ARBA00022676"/>
    </source>
</evidence>
<comment type="subcellular location">
    <subcellularLocation>
        <location evidence="1">Cell membrane</location>
        <topology evidence="1">Multi-pass membrane protein</topology>
    </subcellularLocation>
</comment>
<dbReference type="InterPro" id="IPR038731">
    <property type="entry name" value="RgtA/B/C-like"/>
</dbReference>
<keyword evidence="3" id="KW-0328">Glycosyltransferase</keyword>
<dbReference type="Proteomes" id="UP000567293">
    <property type="component" value="Unassembled WGS sequence"/>
</dbReference>
<dbReference type="PANTHER" id="PTHR33908:SF11">
    <property type="entry name" value="MEMBRANE PROTEIN"/>
    <property type="match status" value="1"/>
</dbReference>
<evidence type="ECO:0000256" key="8">
    <source>
        <dbReference type="SAM" id="Phobius"/>
    </source>
</evidence>
<feature type="transmembrane region" description="Helical" evidence="8">
    <location>
        <begin position="378"/>
        <end position="396"/>
    </location>
</feature>
<comment type="caution">
    <text evidence="10">The sequence shown here is derived from an EMBL/GenBank/DDBJ whole genome shotgun (WGS) entry which is preliminary data.</text>
</comment>
<evidence type="ECO:0000313" key="11">
    <source>
        <dbReference type="Proteomes" id="UP000567293"/>
    </source>
</evidence>
<organism evidence="10 11">
    <name type="scientific">Candidatus Acidiferrum panamense</name>
    <dbReference type="NCBI Taxonomy" id="2741543"/>
    <lineage>
        <taxon>Bacteria</taxon>
        <taxon>Pseudomonadati</taxon>
        <taxon>Acidobacteriota</taxon>
        <taxon>Terriglobia</taxon>
        <taxon>Candidatus Acidiferrales</taxon>
        <taxon>Candidatus Acidiferrum</taxon>
    </lineage>
</organism>
<feature type="transmembrane region" description="Helical" evidence="8">
    <location>
        <begin position="123"/>
        <end position="144"/>
    </location>
</feature>
<accession>A0A7V8NU90</accession>
<dbReference type="GO" id="GO:0005886">
    <property type="term" value="C:plasma membrane"/>
    <property type="evidence" value="ECO:0007669"/>
    <property type="project" value="UniProtKB-SubCell"/>
</dbReference>
<dbReference type="Pfam" id="PF13231">
    <property type="entry name" value="PMT_2"/>
    <property type="match status" value="1"/>
</dbReference>
<reference evidence="10" key="1">
    <citation type="submission" date="2020-06" db="EMBL/GenBank/DDBJ databases">
        <title>Legume-microbial interactions unlock mineral nutrients during tropical forest succession.</title>
        <authorList>
            <person name="Epihov D.Z."/>
        </authorList>
    </citation>
    <scope>NUCLEOTIDE SEQUENCE [LARGE SCALE GENOMIC DNA]</scope>
    <source>
        <strain evidence="10">Pan2503</strain>
    </source>
</reference>
<evidence type="ECO:0000256" key="2">
    <source>
        <dbReference type="ARBA" id="ARBA00022475"/>
    </source>
</evidence>
<feature type="transmembrane region" description="Helical" evidence="8">
    <location>
        <begin position="296"/>
        <end position="315"/>
    </location>
</feature>
<keyword evidence="7 8" id="KW-0472">Membrane</keyword>